<feature type="compositionally biased region" description="Basic and acidic residues" evidence="5">
    <location>
        <begin position="109"/>
        <end position="128"/>
    </location>
</feature>
<evidence type="ECO:0000256" key="5">
    <source>
        <dbReference type="SAM" id="MobiDB-lite"/>
    </source>
</evidence>
<dbReference type="AlphaFoldDB" id="A0A940MAK5"/>
<dbReference type="GO" id="GO:0008745">
    <property type="term" value="F:N-acetylmuramoyl-L-alanine amidase activity"/>
    <property type="evidence" value="ECO:0007669"/>
    <property type="project" value="UniProtKB-EC"/>
</dbReference>
<name>A0A940MAK5_9ACTN</name>
<dbReference type="GO" id="GO:0071555">
    <property type="term" value="P:cell wall organization"/>
    <property type="evidence" value="ECO:0007669"/>
    <property type="project" value="UniProtKB-KW"/>
</dbReference>
<dbReference type="InterPro" id="IPR006311">
    <property type="entry name" value="TAT_signal"/>
</dbReference>
<dbReference type="FunFam" id="3.40.80.10:FF:000006">
    <property type="entry name" value="N-acetylmuramoyl-L-alanine amidase"/>
    <property type="match status" value="1"/>
</dbReference>
<feature type="signal peptide" evidence="6">
    <location>
        <begin position="1"/>
        <end position="42"/>
    </location>
</feature>
<evidence type="ECO:0000256" key="1">
    <source>
        <dbReference type="ARBA" id="ARBA00001561"/>
    </source>
</evidence>
<dbReference type="EC" id="3.5.1.28" evidence="2"/>
<organism evidence="8 9">
    <name type="scientific">Streptomyces montanisoli</name>
    <dbReference type="NCBI Taxonomy" id="2798581"/>
    <lineage>
        <taxon>Bacteria</taxon>
        <taxon>Bacillati</taxon>
        <taxon>Actinomycetota</taxon>
        <taxon>Actinomycetes</taxon>
        <taxon>Kitasatosporales</taxon>
        <taxon>Streptomycetaceae</taxon>
        <taxon>Streptomyces</taxon>
    </lineage>
</organism>
<evidence type="ECO:0000313" key="8">
    <source>
        <dbReference type="EMBL" id="MBP0456941.1"/>
    </source>
</evidence>
<accession>A0A940MAK5</accession>
<feature type="chain" id="PRO_5036726611" description="N-acetylmuramoyl-L-alanine amidase" evidence="6">
    <location>
        <begin position="43"/>
        <end position="664"/>
    </location>
</feature>
<sequence>MRRDRHSARARAGRRPVLRTVLTAGTAAALLPVLAVTQPASAAQPHESGSLQQAFTSAAHRYHVPEGVLLAVSYMESRWDTHAGAPSVSGGYGPMHLTDSRTALAQSRTDARAAGRRAAGDGRGDTARPKSVTATPARPAEVPASLRTAVRAASLTGVPEDRVRLDPAANVAGGAALLAADQKALGQPLSADPADWYGAVARYAGSSSRAAAAGFAGNVYATLRSGESRTTDQGQRVTLPARPSVAPRTAQVDALGLPESGGGTAECPKSVACTWVPAPYEQYGPNPGDYGNHDLADRPHDSSIDYIVIHDTEETWDDTLGLVQDPTYLGWHYTVRSSDGAIAQHMATKDVGWHAGNWYINSKSIGIENEGFLTDPDAWFTESMYRSSAALVRYLSSRYGIPLDRQHIIGHDGVPGTVPSTVAGMHTDPGPYWDWAHYFRLLRAPFHPTAGRRSGAVTIDPSYRDNKPVLTGCVSAGTPCAPHGSSAVLLHTAPSDSAPLVEDIGLHPTGGSTTDVNDTGARASTGQQYAVADRKGDWTAIWYLGQKAWLHDARTAPATVPARATVATPRAGLSSIPVYGRAYPEASAYPAGVPVQAQTPLQYKLPAGQSYVVGGRMPGEYFYSTTFDTSNQAWVKGQEQYYEIQFGQRVAFVKAADVTLHRVR</sequence>
<feature type="region of interest" description="Disordered" evidence="5">
    <location>
        <begin position="226"/>
        <end position="248"/>
    </location>
</feature>
<dbReference type="SUPFAM" id="SSF53955">
    <property type="entry name" value="Lysozyme-like"/>
    <property type="match status" value="1"/>
</dbReference>
<dbReference type="Proteomes" id="UP000670475">
    <property type="component" value="Unassembled WGS sequence"/>
</dbReference>
<dbReference type="CDD" id="cd06583">
    <property type="entry name" value="PGRP"/>
    <property type="match status" value="1"/>
</dbReference>
<feature type="region of interest" description="Disordered" evidence="5">
    <location>
        <begin position="85"/>
        <end position="143"/>
    </location>
</feature>
<comment type="caution">
    <text evidence="8">The sequence shown here is derived from an EMBL/GenBank/DDBJ whole genome shotgun (WGS) entry which is preliminary data.</text>
</comment>
<dbReference type="InterPro" id="IPR002502">
    <property type="entry name" value="Amidase_domain"/>
</dbReference>
<feature type="domain" description="N-acetylmuramoyl-L-alanine amidase" evidence="7">
    <location>
        <begin position="293"/>
        <end position="430"/>
    </location>
</feature>
<dbReference type="PANTHER" id="PTHR30417">
    <property type="entry name" value="N-ACETYLMURAMOYL-L-ALANINE AMIDASE AMID"/>
    <property type="match status" value="1"/>
</dbReference>
<dbReference type="GO" id="GO:0009254">
    <property type="term" value="P:peptidoglycan turnover"/>
    <property type="evidence" value="ECO:0007669"/>
    <property type="project" value="TreeGrafter"/>
</dbReference>
<dbReference type="PANTHER" id="PTHR30417:SF1">
    <property type="entry name" value="N-ACETYLMURAMOYL-L-ALANINE AMIDASE AMID"/>
    <property type="match status" value="1"/>
</dbReference>
<dbReference type="Gene3D" id="3.40.80.10">
    <property type="entry name" value="Peptidoglycan recognition protein-like"/>
    <property type="match status" value="1"/>
</dbReference>
<evidence type="ECO:0000256" key="2">
    <source>
        <dbReference type="ARBA" id="ARBA00011901"/>
    </source>
</evidence>
<keyword evidence="6" id="KW-0732">Signal</keyword>
<keyword evidence="3" id="KW-0378">Hydrolase</keyword>
<evidence type="ECO:0000256" key="3">
    <source>
        <dbReference type="ARBA" id="ARBA00022801"/>
    </source>
</evidence>
<dbReference type="GO" id="GO:0009253">
    <property type="term" value="P:peptidoglycan catabolic process"/>
    <property type="evidence" value="ECO:0007669"/>
    <property type="project" value="InterPro"/>
</dbReference>
<dbReference type="InterPro" id="IPR036505">
    <property type="entry name" value="Amidase/PGRP_sf"/>
</dbReference>
<dbReference type="Gene3D" id="1.10.530.10">
    <property type="match status" value="1"/>
</dbReference>
<keyword evidence="4" id="KW-0961">Cell wall biogenesis/degradation</keyword>
<dbReference type="Pfam" id="PF01510">
    <property type="entry name" value="Amidase_2"/>
    <property type="match status" value="1"/>
</dbReference>
<reference evidence="8" key="1">
    <citation type="submission" date="2021-03" db="EMBL/GenBank/DDBJ databases">
        <title>Whole genome sequence of Streptomyces bomunensis MMS17-BM035.</title>
        <authorList>
            <person name="Lee J.H."/>
        </authorList>
    </citation>
    <scope>NUCLEOTIDE SEQUENCE</scope>
    <source>
        <strain evidence="8">MMS17-BM035</strain>
    </source>
</reference>
<dbReference type="InterPro" id="IPR023346">
    <property type="entry name" value="Lysozyme-like_dom_sf"/>
</dbReference>
<dbReference type="SUPFAM" id="SSF55846">
    <property type="entry name" value="N-acetylmuramoyl-L-alanine amidase-like"/>
    <property type="match status" value="1"/>
</dbReference>
<dbReference type="InterPro" id="IPR051206">
    <property type="entry name" value="NAMLAA_amidase_2"/>
</dbReference>
<dbReference type="PROSITE" id="PS51318">
    <property type="entry name" value="TAT"/>
    <property type="match status" value="1"/>
</dbReference>
<evidence type="ECO:0000313" key="9">
    <source>
        <dbReference type="Proteomes" id="UP000670475"/>
    </source>
</evidence>
<evidence type="ECO:0000256" key="6">
    <source>
        <dbReference type="SAM" id="SignalP"/>
    </source>
</evidence>
<gene>
    <name evidence="8" type="ORF">JFN87_05390</name>
</gene>
<evidence type="ECO:0000256" key="4">
    <source>
        <dbReference type="ARBA" id="ARBA00023316"/>
    </source>
</evidence>
<keyword evidence="9" id="KW-1185">Reference proteome</keyword>
<protein>
    <recommendedName>
        <fullName evidence="2">N-acetylmuramoyl-L-alanine amidase</fullName>
        <ecNumber evidence="2">3.5.1.28</ecNumber>
    </recommendedName>
</protein>
<dbReference type="EMBL" id="JAGIQL010000012">
    <property type="protein sequence ID" value="MBP0456941.1"/>
    <property type="molecule type" value="Genomic_DNA"/>
</dbReference>
<dbReference type="RefSeq" id="WP_209338718.1">
    <property type="nucleotide sequence ID" value="NZ_JAGIQL010000012.1"/>
</dbReference>
<comment type="catalytic activity">
    <reaction evidence="1">
        <text>Hydrolyzes the link between N-acetylmuramoyl residues and L-amino acid residues in certain cell-wall glycopeptides.</text>
        <dbReference type="EC" id="3.5.1.28"/>
    </reaction>
</comment>
<evidence type="ECO:0000259" key="7">
    <source>
        <dbReference type="SMART" id="SM00644"/>
    </source>
</evidence>
<proteinExistence type="predicted"/>
<dbReference type="SMART" id="SM00644">
    <property type="entry name" value="Ami_2"/>
    <property type="match status" value="1"/>
</dbReference>